<dbReference type="InterPro" id="IPR044666">
    <property type="entry name" value="Cyclophilin_A-like"/>
</dbReference>
<sequence>MSEVYVHEPQPTARVVISTTMGPLDVDLWAREAPMTVRSFLQLSLEGYYNNTIFHRLIPGFIIQGGDPTGTGRGGSSIYDRSAEETVTGENEGEAEASHSEEGGSPCSHLHPPQPLGGPPKKGSSPWQKAGGAPAAGTGVGAPKVGAPPLGLELNSRLKFRYRGLMGAATLEEEGGGPPRVGSQFFFTLGRADSLNGRYTVMGRVGGPSLFNLLRMGELPVDKHDRPVDPPKILSIQVLRTFFDDIRVKEVISWEEEEEDEEEEKEAEEEEEKRPQLAAANTALLSFAEDDDDLQLTSQQQQQQQQKRKGPLSAHDLLEDPKLSKEAPINAQKQTYDQHMEAAAQRLMERVAAIAAAGKGTPSPPLPEVDDSSSSNNSRNTSRSSSRSSSRSRRSRSRSRSRSKLNSRGSDMRESSSRETRMRVPLPPSRKDIATAAAALPDADLLSAAQHRRRLMLLQRQSKSSQQRQAETLEKLKAFRQKLQTLQKPSGKNKLKSSSSSSSSSSRSSSSSKGKSRDKALEAAKAAAERAMEPVRAREAAMAEEAAAAEEEDDTADWLQTGGLSFPIDSNTAYQFDAAKDNLVVSDPLRGGNSSRLLQDPKQKLRDKAIPYDAQGPRDLKPWW</sequence>
<feature type="compositionally biased region" description="Basic and acidic residues" evidence="3">
    <location>
        <begin position="316"/>
        <end position="325"/>
    </location>
</feature>
<dbReference type="PRINTS" id="PR00153">
    <property type="entry name" value="CSAPPISMRASE"/>
</dbReference>
<feature type="compositionally biased region" description="Low complexity" evidence="3">
    <location>
        <begin position="490"/>
        <end position="513"/>
    </location>
</feature>
<feature type="region of interest" description="Disordered" evidence="3">
    <location>
        <begin position="457"/>
        <end position="562"/>
    </location>
</feature>
<dbReference type="InterPro" id="IPR002130">
    <property type="entry name" value="Cyclophilin-type_PPIase_dom"/>
</dbReference>
<feature type="region of interest" description="Disordered" evidence="3">
    <location>
        <begin position="254"/>
        <end position="276"/>
    </location>
</feature>
<dbReference type="EMBL" id="HG720113">
    <property type="protein sequence ID" value="CDJ59131.1"/>
    <property type="molecule type" value="Genomic_DNA"/>
</dbReference>
<feature type="domain" description="PPIase cyclophilin-type" evidence="4">
    <location>
        <begin position="18"/>
        <end position="238"/>
    </location>
</feature>
<dbReference type="OrthoDB" id="442970at2759"/>
<feature type="compositionally biased region" description="Low complexity" evidence="3">
    <location>
        <begin position="372"/>
        <end position="389"/>
    </location>
</feature>
<reference evidence="5" key="2">
    <citation type="submission" date="2013-10" db="EMBL/GenBank/DDBJ databases">
        <authorList>
            <person name="Aslett M."/>
        </authorList>
    </citation>
    <scope>NUCLEOTIDE SEQUENCE [LARGE SCALE GENOMIC DNA]</scope>
    <source>
        <strain evidence="5">Weybridge</strain>
    </source>
</reference>
<feature type="compositionally biased region" description="Basic residues" evidence="3">
    <location>
        <begin position="390"/>
        <end position="405"/>
    </location>
</feature>
<dbReference type="RefSeq" id="XP_013335779.1">
    <property type="nucleotide sequence ID" value="XM_013480325.1"/>
</dbReference>
<feature type="compositionally biased region" description="Acidic residues" evidence="3">
    <location>
        <begin position="547"/>
        <end position="556"/>
    </location>
</feature>
<dbReference type="InterPro" id="IPR020892">
    <property type="entry name" value="Cyclophilin-type_PPIase_CS"/>
</dbReference>
<keyword evidence="6" id="KW-1185">Reference proteome</keyword>
<dbReference type="PANTHER" id="PTHR45625">
    <property type="entry name" value="PEPTIDYL-PROLYL CIS-TRANS ISOMERASE-RELATED"/>
    <property type="match status" value="1"/>
</dbReference>
<dbReference type="VEuPathDB" id="ToxoDB:EMWEY_00020070"/>
<evidence type="ECO:0000256" key="2">
    <source>
        <dbReference type="ARBA" id="ARBA00023242"/>
    </source>
</evidence>
<reference evidence="5" key="1">
    <citation type="submission" date="2013-10" db="EMBL/GenBank/DDBJ databases">
        <title>Genomic analysis of the causative agents of coccidiosis in chickens.</title>
        <authorList>
            <person name="Reid A.J."/>
            <person name="Blake D."/>
            <person name="Billington K."/>
            <person name="Browne H."/>
            <person name="Dunn M."/>
            <person name="Hung S."/>
            <person name="Kawahara F."/>
            <person name="Miranda-Saavedra D."/>
            <person name="Mourier T."/>
            <person name="Nagra H."/>
            <person name="Otto T.D."/>
            <person name="Rawlings N."/>
            <person name="Sanchez A."/>
            <person name="Sanders M."/>
            <person name="Subramaniam C."/>
            <person name="Tay Y."/>
            <person name="Dear P."/>
            <person name="Doerig C."/>
            <person name="Gruber A."/>
            <person name="Parkinson J."/>
            <person name="Shirley M."/>
            <person name="Wan K.L."/>
            <person name="Berriman M."/>
            <person name="Tomley F."/>
            <person name="Pain A."/>
        </authorList>
    </citation>
    <scope>NUCLEOTIDE SEQUENCE [LARGE SCALE GENOMIC DNA]</scope>
    <source>
        <strain evidence="5">Weybridge</strain>
    </source>
</reference>
<feature type="compositionally biased region" description="Low complexity" evidence="3">
    <location>
        <begin position="457"/>
        <end position="469"/>
    </location>
</feature>
<comment type="subcellular location">
    <subcellularLocation>
        <location evidence="1">Nucleus</location>
    </subcellularLocation>
</comment>
<dbReference type="GeneID" id="25335993"/>
<evidence type="ECO:0000313" key="6">
    <source>
        <dbReference type="Proteomes" id="UP000030763"/>
    </source>
</evidence>
<dbReference type="Proteomes" id="UP000030763">
    <property type="component" value="Unassembled WGS sequence"/>
</dbReference>
<feature type="region of interest" description="Disordered" evidence="3">
    <location>
        <begin position="292"/>
        <end position="435"/>
    </location>
</feature>
<feature type="compositionally biased region" description="Basic and acidic residues" evidence="3">
    <location>
        <begin position="410"/>
        <end position="422"/>
    </location>
</feature>
<dbReference type="GO" id="GO:0071013">
    <property type="term" value="C:catalytic step 2 spliceosome"/>
    <property type="evidence" value="ECO:0007669"/>
    <property type="project" value="TreeGrafter"/>
</dbReference>
<dbReference type="Gene3D" id="2.40.100.10">
    <property type="entry name" value="Cyclophilin-like"/>
    <property type="match status" value="2"/>
</dbReference>
<gene>
    <name evidence="5" type="ORF">EMWEY_00020070</name>
</gene>
<evidence type="ECO:0000256" key="1">
    <source>
        <dbReference type="ARBA" id="ARBA00004123"/>
    </source>
</evidence>
<dbReference type="PROSITE" id="PS50072">
    <property type="entry name" value="CSA_PPIASE_2"/>
    <property type="match status" value="1"/>
</dbReference>
<dbReference type="GO" id="GO:0003755">
    <property type="term" value="F:peptidyl-prolyl cis-trans isomerase activity"/>
    <property type="evidence" value="ECO:0007669"/>
    <property type="project" value="InterPro"/>
</dbReference>
<evidence type="ECO:0000313" key="5">
    <source>
        <dbReference type="EMBL" id="CDJ59131.1"/>
    </source>
</evidence>
<protein>
    <submittedName>
        <fullName evidence="5">Cyclophilin, putative</fullName>
    </submittedName>
</protein>
<feature type="compositionally biased region" description="Basic and acidic residues" evidence="3">
    <location>
        <begin position="515"/>
        <end position="541"/>
    </location>
</feature>
<dbReference type="Pfam" id="PF00160">
    <property type="entry name" value="Pro_isomerase"/>
    <property type="match status" value="1"/>
</dbReference>
<dbReference type="InterPro" id="IPR029000">
    <property type="entry name" value="Cyclophilin-like_dom_sf"/>
</dbReference>
<feature type="region of interest" description="Disordered" evidence="3">
    <location>
        <begin position="68"/>
        <end position="145"/>
    </location>
</feature>
<feature type="region of interest" description="Disordered" evidence="3">
    <location>
        <begin position="587"/>
        <end position="624"/>
    </location>
</feature>
<dbReference type="PROSITE" id="PS00170">
    <property type="entry name" value="CSA_PPIASE_1"/>
    <property type="match status" value="1"/>
</dbReference>
<dbReference type="OMA" id="ANTIFHR"/>
<proteinExistence type="predicted"/>
<feature type="compositionally biased region" description="Low complexity" evidence="3">
    <location>
        <begin position="119"/>
        <end position="145"/>
    </location>
</feature>
<evidence type="ECO:0000259" key="4">
    <source>
        <dbReference type="PROSITE" id="PS50072"/>
    </source>
</evidence>
<dbReference type="GO" id="GO:0006457">
    <property type="term" value="P:protein folding"/>
    <property type="evidence" value="ECO:0007669"/>
    <property type="project" value="InterPro"/>
</dbReference>
<feature type="compositionally biased region" description="Basic and acidic residues" evidence="3">
    <location>
        <begin position="599"/>
        <end position="624"/>
    </location>
</feature>
<feature type="compositionally biased region" description="Acidic residues" evidence="3">
    <location>
        <begin position="254"/>
        <end position="271"/>
    </location>
</feature>
<keyword evidence="2" id="KW-0539">Nucleus</keyword>
<organism evidence="5 6">
    <name type="scientific">Eimeria maxima</name>
    <name type="common">Coccidian parasite</name>
    <dbReference type="NCBI Taxonomy" id="5804"/>
    <lineage>
        <taxon>Eukaryota</taxon>
        <taxon>Sar</taxon>
        <taxon>Alveolata</taxon>
        <taxon>Apicomplexa</taxon>
        <taxon>Conoidasida</taxon>
        <taxon>Coccidia</taxon>
        <taxon>Eucoccidiorida</taxon>
        <taxon>Eimeriorina</taxon>
        <taxon>Eimeriidae</taxon>
        <taxon>Eimeria</taxon>
    </lineage>
</organism>
<dbReference type="AlphaFoldDB" id="U6M535"/>
<accession>U6M535</accession>
<evidence type="ECO:0000256" key="3">
    <source>
        <dbReference type="SAM" id="MobiDB-lite"/>
    </source>
</evidence>
<dbReference type="SUPFAM" id="SSF50891">
    <property type="entry name" value="Cyclophilin-like"/>
    <property type="match status" value="1"/>
</dbReference>
<name>U6M535_EIMMA</name>
<dbReference type="PANTHER" id="PTHR45625:SF6">
    <property type="entry name" value="SPLICEOSOME-ASSOCIATED PROTEIN CWC27 HOMOLOG"/>
    <property type="match status" value="1"/>
</dbReference>